<evidence type="ECO:0000259" key="3">
    <source>
        <dbReference type="Pfam" id="PF03446"/>
    </source>
</evidence>
<organism evidence="5 6">
    <name type="scientific">Pantoea leporis</name>
    <dbReference type="NCBI Taxonomy" id="2933780"/>
    <lineage>
        <taxon>Bacteria</taxon>
        <taxon>Pseudomonadati</taxon>
        <taxon>Pseudomonadota</taxon>
        <taxon>Gammaproteobacteria</taxon>
        <taxon>Enterobacterales</taxon>
        <taxon>Erwiniaceae</taxon>
        <taxon>Pantoea</taxon>
    </lineage>
</organism>
<dbReference type="InterPro" id="IPR006115">
    <property type="entry name" value="6PGDH_NADP-bd"/>
</dbReference>
<dbReference type="SUPFAM" id="SSF51735">
    <property type="entry name" value="NAD(P)-binding Rossmann-fold domains"/>
    <property type="match status" value="1"/>
</dbReference>
<dbReference type="Gene3D" id="3.40.50.720">
    <property type="entry name" value="NAD(P)-binding Rossmann-like Domain"/>
    <property type="match status" value="1"/>
</dbReference>
<sequence length="317" mass="33395">MFFHRISGLAATGKFCQSGGFVLRHKREGMMSQQPVVAVLGLGAMGHAFAANLLKKGFTVRGWNRTRAKGEDLLDAGITLADSAAQAVSGADVVIAMLADGDTTRQALNDGSSALKQGATICQMGTIGVAATDQLIAEFKSTRPDVVFIDAPVSGTKAPAENAQILVMASGDQSNAQAAEQVFAAIGKGTQWLGEAGASSRMKLVVNSWLIGLMQSLAESTRLAEEFGFSTDDLWKVLDGGPLAAPYAKMKLGMIASGDFTPQMHLVWALKDAKLALDAAGDSKLPALENIVDVWQQAVDAGYGEQDLAAVYQYLKR</sequence>
<evidence type="ECO:0000256" key="1">
    <source>
        <dbReference type="ARBA" id="ARBA00023002"/>
    </source>
</evidence>
<dbReference type="PIRSF" id="PIRSF000103">
    <property type="entry name" value="HIBADH"/>
    <property type="match status" value="1"/>
</dbReference>
<dbReference type="InterPro" id="IPR015815">
    <property type="entry name" value="HIBADH-related"/>
</dbReference>
<keyword evidence="6" id="KW-1185">Reference proteome</keyword>
<dbReference type="EC" id="1.1.-.-" evidence="5"/>
<dbReference type="Gene3D" id="1.10.1040.10">
    <property type="entry name" value="N-(1-d-carboxylethyl)-l-norvaline Dehydrogenase, domain 2"/>
    <property type="match status" value="1"/>
</dbReference>
<evidence type="ECO:0000313" key="6">
    <source>
        <dbReference type="Proteomes" id="UP001548992"/>
    </source>
</evidence>
<dbReference type="RefSeq" id="WP_354466050.1">
    <property type="nucleotide sequence ID" value="NZ_JBEWWF010000001.1"/>
</dbReference>
<dbReference type="InterPro" id="IPR008927">
    <property type="entry name" value="6-PGluconate_DH-like_C_sf"/>
</dbReference>
<evidence type="ECO:0000259" key="4">
    <source>
        <dbReference type="Pfam" id="PF14833"/>
    </source>
</evidence>
<dbReference type="Pfam" id="PF14833">
    <property type="entry name" value="NAD_binding_11"/>
    <property type="match status" value="1"/>
</dbReference>
<dbReference type="InterPro" id="IPR013328">
    <property type="entry name" value="6PGD_dom2"/>
</dbReference>
<dbReference type="EMBL" id="JBEWWF010000001">
    <property type="protein sequence ID" value="MET3075072.1"/>
    <property type="molecule type" value="Genomic_DNA"/>
</dbReference>
<keyword evidence="2" id="KW-0520">NAD</keyword>
<comment type="caution">
    <text evidence="5">The sequence shown here is derived from an EMBL/GenBank/DDBJ whole genome shotgun (WGS) entry which is preliminary data.</text>
</comment>
<dbReference type="Pfam" id="PF03446">
    <property type="entry name" value="NAD_binding_2"/>
    <property type="match status" value="1"/>
</dbReference>
<feature type="domain" description="3-hydroxyisobutyrate dehydrogenase-like NAD-binding" evidence="4">
    <location>
        <begin position="197"/>
        <end position="315"/>
    </location>
</feature>
<evidence type="ECO:0000313" key="5">
    <source>
        <dbReference type="EMBL" id="MET3075072.1"/>
    </source>
</evidence>
<dbReference type="Proteomes" id="UP001548992">
    <property type="component" value="Unassembled WGS sequence"/>
</dbReference>
<accession>A0ABV2DVK1</accession>
<dbReference type="InterPro" id="IPR051265">
    <property type="entry name" value="HIBADH-related_NP60_sf"/>
</dbReference>
<feature type="domain" description="6-phosphogluconate dehydrogenase NADP-binding" evidence="3">
    <location>
        <begin position="37"/>
        <end position="194"/>
    </location>
</feature>
<name>A0ABV2DVK1_9GAMM</name>
<protein>
    <submittedName>
        <fullName evidence="5">NAD(P)-dependent oxidoreductase</fullName>
        <ecNumber evidence="5">1.1.-.-</ecNumber>
    </submittedName>
</protein>
<reference evidence="5 6" key="1">
    <citation type="submission" date="2024-07" db="EMBL/GenBank/DDBJ databases">
        <title>Isolation, whole-genome sequencing, and annotation of five antibiotic-resistant bacteria from environmental samples.</title>
        <authorList>
            <person name="Bedore T."/>
            <person name="Hudson A.O."/>
            <person name="Kumar G."/>
        </authorList>
    </citation>
    <scope>NUCLEOTIDE SEQUENCE [LARGE SCALE GENOMIC DNA]</scope>
    <source>
        <strain evidence="5 6">RIT844</strain>
    </source>
</reference>
<dbReference type="PANTHER" id="PTHR43580">
    <property type="entry name" value="OXIDOREDUCTASE GLYR1-RELATED"/>
    <property type="match status" value="1"/>
</dbReference>
<evidence type="ECO:0000256" key="2">
    <source>
        <dbReference type="ARBA" id="ARBA00023027"/>
    </source>
</evidence>
<dbReference type="PANTHER" id="PTHR43580:SF2">
    <property type="entry name" value="CYTOKINE-LIKE NUCLEAR FACTOR N-PAC"/>
    <property type="match status" value="1"/>
</dbReference>
<dbReference type="InterPro" id="IPR036291">
    <property type="entry name" value="NAD(P)-bd_dom_sf"/>
</dbReference>
<dbReference type="GO" id="GO:0016491">
    <property type="term" value="F:oxidoreductase activity"/>
    <property type="evidence" value="ECO:0007669"/>
    <property type="project" value="UniProtKB-KW"/>
</dbReference>
<dbReference type="InterPro" id="IPR029154">
    <property type="entry name" value="HIBADH-like_NADP-bd"/>
</dbReference>
<keyword evidence="1 5" id="KW-0560">Oxidoreductase</keyword>
<dbReference type="SUPFAM" id="SSF48179">
    <property type="entry name" value="6-phosphogluconate dehydrogenase C-terminal domain-like"/>
    <property type="match status" value="1"/>
</dbReference>
<proteinExistence type="predicted"/>
<gene>
    <name evidence="5" type="ORF">ABXV16_04855</name>
</gene>